<accession>A0A2I0HVR6</accession>
<feature type="transmembrane region" description="Helical" evidence="1">
    <location>
        <begin position="40"/>
        <end position="58"/>
    </location>
</feature>
<dbReference type="STRING" id="22663.A0A2I0HVR6"/>
<evidence type="ECO:0000313" key="2">
    <source>
        <dbReference type="EMBL" id="PKI35799.1"/>
    </source>
</evidence>
<comment type="caution">
    <text evidence="2">The sequence shown here is derived from an EMBL/GenBank/DDBJ whole genome shotgun (WGS) entry which is preliminary data.</text>
</comment>
<dbReference type="Proteomes" id="UP000233551">
    <property type="component" value="Unassembled WGS sequence"/>
</dbReference>
<name>A0A2I0HVR6_PUNGR</name>
<keyword evidence="3" id="KW-1185">Reference proteome</keyword>
<keyword evidence="1" id="KW-0472">Membrane</keyword>
<gene>
    <name evidence="2" type="ORF">CRG98_043834</name>
</gene>
<evidence type="ECO:0000313" key="3">
    <source>
        <dbReference type="Proteomes" id="UP000233551"/>
    </source>
</evidence>
<dbReference type="EMBL" id="PGOL01005218">
    <property type="protein sequence ID" value="PKI35799.1"/>
    <property type="molecule type" value="Genomic_DNA"/>
</dbReference>
<keyword evidence="1" id="KW-0812">Transmembrane</keyword>
<evidence type="ECO:0000256" key="1">
    <source>
        <dbReference type="SAM" id="Phobius"/>
    </source>
</evidence>
<keyword evidence="1" id="KW-1133">Transmembrane helix</keyword>
<proteinExistence type="predicted"/>
<dbReference type="AlphaFoldDB" id="A0A2I0HVR6"/>
<reference evidence="2 3" key="1">
    <citation type="submission" date="2017-11" db="EMBL/GenBank/DDBJ databases">
        <title>De-novo sequencing of pomegranate (Punica granatum L.) genome.</title>
        <authorList>
            <person name="Akparov Z."/>
            <person name="Amiraslanov A."/>
            <person name="Hajiyeva S."/>
            <person name="Abbasov M."/>
            <person name="Kaur K."/>
            <person name="Hamwieh A."/>
            <person name="Solovyev V."/>
            <person name="Salamov A."/>
            <person name="Braich B."/>
            <person name="Kosarev P."/>
            <person name="Mahmoud A."/>
            <person name="Hajiyev E."/>
            <person name="Babayeva S."/>
            <person name="Izzatullayeva V."/>
            <person name="Mammadov A."/>
            <person name="Mammadov A."/>
            <person name="Sharifova S."/>
            <person name="Ojaghi J."/>
            <person name="Eynullazada K."/>
            <person name="Bayramov B."/>
            <person name="Abdulazimova A."/>
            <person name="Shahmuradov I."/>
        </authorList>
    </citation>
    <scope>NUCLEOTIDE SEQUENCE [LARGE SCALE GENOMIC DNA]</scope>
    <source>
        <strain evidence="3">cv. AG2017</strain>
        <tissue evidence="2">Leaf</tissue>
    </source>
</reference>
<organism evidence="2 3">
    <name type="scientific">Punica granatum</name>
    <name type="common">Pomegranate</name>
    <dbReference type="NCBI Taxonomy" id="22663"/>
    <lineage>
        <taxon>Eukaryota</taxon>
        <taxon>Viridiplantae</taxon>
        <taxon>Streptophyta</taxon>
        <taxon>Embryophyta</taxon>
        <taxon>Tracheophyta</taxon>
        <taxon>Spermatophyta</taxon>
        <taxon>Magnoliopsida</taxon>
        <taxon>eudicotyledons</taxon>
        <taxon>Gunneridae</taxon>
        <taxon>Pentapetalae</taxon>
        <taxon>rosids</taxon>
        <taxon>malvids</taxon>
        <taxon>Myrtales</taxon>
        <taxon>Lythraceae</taxon>
        <taxon>Punica</taxon>
    </lineage>
</organism>
<sequence>MGYKFTRFAILGGFGSYLLGLSQRVAVQSKDPGSNDFKNPSLPWIAGFLLLVSFHGLLSTIPPRKAKEEEEEERAAFRVIGRFRKEVPAVLPRSLKEANEEKMVAFRAIGRSRKEANEDEEEARASFFGV</sequence>
<protein>
    <submittedName>
        <fullName evidence="2">Uncharacterized protein</fullName>
    </submittedName>
</protein>